<evidence type="ECO:0000256" key="2">
    <source>
        <dbReference type="ARBA" id="ARBA00022527"/>
    </source>
</evidence>
<accession>A0A8S1H4Y7</accession>
<dbReference type="SMART" id="SM00220">
    <property type="entry name" value="S_TKc"/>
    <property type="match status" value="1"/>
</dbReference>
<evidence type="ECO:0000256" key="4">
    <source>
        <dbReference type="ARBA" id="ARBA00022741"/>
    </source>
</evidence>
<dbReference type="InterPro" id="IPR050236">
    <property type="entry name" value="Ser_Thr_kinase_AGC"/>
</dbReference>
<dbReference type="PROSITE" id="PS00107">
    <property type="entry name" value="PROTEIN_KINASE_ATP"/>
    <property type="match status" value="1"/>
</dbReference>
<evidence type="ECO:0000256" key="1">
    <source>
        <dbReference type="ARBA" id="ARBA00012513"/>
    </source>
</evidence>
<evidence type="ECO:0000313" key="13">
    <source>
        <dbReference type="Proteomes" id="UP000835052"/>
    </source>
</evidence>
<dbReference type="InterPro" id="IPR008271">
    <property type="entry name" value="Ser/Thr_kinase_AS"/>
</dbReference>
<protein>
    <recommendedName>
        <fullName evidence="1">non-specific serine/threonine protein kinase</fullName>
        <ecNumber evidence="1">2.7.11.1</ecNumber>
    </recommendedName>
</protein>
<name>A0A8S1H4Y7_9PELO</name>
<dbReference type="Gene3D" id="1.10.510.10">
    <property type="entry name" value="Transferase(Phosphotransferase) domain 1"/>
    <property type="match status" value="1"/>
</dbReference>
<comment type="catalytic activity">
    <reaction evidence="7">
        <text>L-threonyl-[protein] + ATP = O-phospho-L-threonyl-[protein] + ADP + H(+)</text>
        <dbReference type="Rhea" id="RHEA:46608"/>
        <dbReference type="Rhea" id="RHEA-COMP:11060"/>
        <dbReference type="Rhea" id="RHEA-COMP:11605"/>
        <dbReference type="ChEBI" id="CHEBI:15378"/>
        <dbReference type="ChEBI" id="CHEBI:30013"/>
        <dbReference type="ChEBI" id="CHEBI:30616"/>
        <dbReference type="ChEBI" id="CHEBI:61977"/>
        <dbReference type="ChEBI" id="CHEBI:456216"/>
        <dbReference type="EC" id="2.7.11.1"/>
    </reaction>
</comment>
<dbReference type="AlphaFoldDB" id="A0A8S1H4Y7"/>
<keyword evidence="2 10" id="KW-0723">Serine/threonine-protein kinase</keyword>
<dbReference type="EC" id="2.7.11.1" evidence="1"/>
<evidence type="ECO:0000256" key="10">
    <source>
        <dbReference type="RuleBase" id="RU000304"/>
    </source>
</evidence>
<dbReference type="PROSITE" id="PS50011">
    <property type="entry name" value="PROTEIN_KINASE_DOM"/>
    <property type="match status" value="1"/>
</dbReference>
<evidence type="ECO:0000256" key="3">
    <source>
        <dbReference type="ARBA" id="ARBA00022679"/>
    </source>
</evidence>
<sequence>MDVPLSISNPPTQDQARKQADGLRFKTLSDYKVAKEIGDGSFATVYLATEKSDRKREVALKVCLKKHIIKHRKIEYVQREKQVLALLSTAENQHHAIVSLFATFQDAENLYFVLSYAQYGDLLRIMLNQENEHFILDHSKYYSAVLLSALEHIHRLGIIHRDVKPENILMKSDKRIILSDFGTAKMIDVENKKKKEENEGRRRRNSFVGTAQYVLHGEDTTPASDFWSFGVVVYQFLTGKHVFHDESEYLIFKRVEGLLYKFPDDFDSAARDLVEKLLVLEPSARLGTGEGAKSIRSHKFFDGISWETLATIPPPDVKLH</sequence>
<reference evidence="12" key="1">
    <citation type="submission" date="2020-10" db="EMBL/GenBank/DDBJ databases">
        <authorList>
            <person name="Kikuchi T."/>
        </authorList>
    </citation>
    <scope>NUCLEOTIDE SEQUENCE</scope>
    <source>
        <strain evidence="12">NKZ352</strain>
    </source>
</reference>
<dbReference type="Proteomes" id="UP000835052">
    <property type="component" value="Unassembled WGS sequence"/>
</dbReference>
<evidence type="ECO:0000256" key="5">
    <source>
        <dbReference type="ARBA" id="ARBA00022777"/>
    </source>
</evidence>
<evidence type="ECO:0000259" key="11">
    <source>
        <dbReference type="PROSITE" id="PS50011"/>
    </source>
</evidence>
<dbReference type="GO" id="GO:0005524">
    <property type="term" value="F:ATP binding"/>
    <property type="evidence" value="ECO:0007669"/>
    <property type="project" value="UniProtKB-UniRule"/>
</dbReference>
<dbReference type="FunFam" id="3.30.200.20:FF:000042">
    <property type="entry name" value="Aurora kinase A"/>
    <property type="match status" value="1"/>
</dbReference>
<dbReference type="InterPro" id="IPR000719">
    <property type="entry name" value="Prot_kinase_dom"/>
</dbReference>
<dbReference type="PANTHER" id="PTHR24356">
    <property type="entry name" value="SERINE/THREONINE-PROTEIN KINASE"/>
    <property type="match status" value="1"/>
</dbReference>
<evidence type="ECO:0000256" key="6">
    <source>
        <dbReference type="ARBA" id="ARBA00022840"/>
    </source>
</evidence>
<feature type="domain" description="Protein kinase" evidence="11">
    <location>
        <begin position="31"/>
        <end position="301"/>
    </location>
</feature>
<dbReference type="Gene3D" id="3.30.200.20">
    <property type="entry name" value="Phosphorylase Kinase, domain 1"/>
    <property type="match status" value="1"/>
</dbReference>
<evidence type="ECO:0000256" key="9">
    <source>
        <dbReference type="PROSITE-ProRule" id="PRU10141"/>
    </source>
</evidence>
<evidence type="ECO:0000256" key="7">
    <source>
        <dbReference type="ARBA" id="ARBA00047899"/>
    </source>
</evidence>
<keyword evidence="3" id="KW-0808">Transferase</keyword>
<dbReference type="InterPro" id="IPR017441">
    <property type="entry name" value="Protein_kinase_ATP_BS"/>
</dbReference>
<dbReference type="Pfam" id="PF00069">
    <property type="entry name" value="Pkinase"/>
    <property type="match status" value="1"/>
</dbReference>
<evidence type="ECO:0000313" key="12">
    <source>
        <dbReference type="EMBL" id="CAD6188510.1"/>
    </source>
</evidence>
<gene>
    <name evidence="12" type="ORF">CAUJ_LOCUS4429</name>
</gene>
<comment type="similarity">
    <text evidence="10">Belongs to the protein kinase superfamily.</text>
</comment>
<evidence type="ECO:0000256" key="8">
    <source>
        <dbReference type="ARBA" id="ARBA00048679"/>
    </source>
</evidence>
<dbReference type="InterPro" id="IPR011009">
    <property type="entry name" value="Kinase-like_dom_sf"/>
</dbReference>
<proteinExistence type="inferred from homology"/>
<keyword evidence="6 9" id="KW-0067">ATP-binding</keyword>
<keyword evidence="13" id="KW-1185">Reference proteome</keyword>
<dbReference type="GO" id="GO:0035556">
    <property type="term" value="P:intracellular signal transduction"/>
    <property type="evidence" value="ECO:0007669"/>
    <property type="project" value="TreeGrafter"/>
</dbReference>
<dbReference type="GO" id="GO:0004674">
    <property type="term" value="F:protein serine/threonine kinase activity"/>
    <property type="evidence" value="ECO:0007669"/>
    <property type="project" value="UniProtKB-KW"/>
</dbReference>
<dbReference type="SUPFAM" id="SSF56112">
    <property type="entry name" value="Protein kinase-like (PK-like)"/>
    <property type="match status" value="1"/>
</dbReference>
<dbReference type="EMBL" id="CAJGYM010000008">
    <property type="protein sequence ID" value="CAD6188510.1"/>
    <property type="molecule type" value="Genomic_DNA"/>
</dbReference>
<dbReference type="OrthoDB" id="347657at2759"/>
<keyword evidence="5" id="KW-0418">Kinase</keyword>
<feature type="binding site" evidence="9">
    <location>
        <position position="61"/>
    </location>
    <ligand>
        <name>ATP</name>
        <dbReference type="ChEBI" id="CHEBI:30616"/>
    </ligand>
</feature>
<keyword evidence="4 9" id="KW-0547">Nucleotide-binding</keyword>
<dbReference type="PANTHER" id="PTHR24356:SF163">
    <property type="entry name" value="3-PHOSPHOINOSITIDE-DEPENDENT PROTEIN KINASE 1-RELATED"/>
    <property type="match status" value="1"/>
</dbReference>
<organism evidence="12 13">
    <name type="scientific">Caenorhabditis auriculariae</name>
    <dbReference type="NCBI Taxonomy" id="2777116"/>
    <lineage>
        <taxon>Eukaryota</taxon>
        <taxon>Metazoa</taxon>
        <taxon>Ecdysozoa</taxon>
        <taxon>Nematoda</taxon>
        <taxon>Chromadorea</taxon>
        <taxon>Rhabditida</taxon>
        <taxon>Rhabditina</taxon>
        <taxon>Rhabditomorpha</taxon>
        <taxon>Rhabditoidea</taxon>
        <taxon>Rhabditidae</taxon>
        <taxon>Peloderinae</taxon>
        <taxon>Caenorhabditis</taxon>
    </lineage>
</organism>
<comment type="caution">
    <text evidence="12">The sequence shown here is derived from an EMBL/GenBank/DDBJ whole genome shotgun (WGS) entry which is preliminary data.</text>
</comment>
<dbReference type="PROSITE" id="PS00108">
    <property type="entry name" value="PROTEIN_KINASE_ST"/>
    <property type="match status" value="1"/>
</dbReference>
<comment type="catalytic activity">
    <reaction evidence="8">
        <text>L-seryl-[protein] + ATP = O-phospho-L-seryl-[protein] + ADP + H(+)</text>
        <dbReference type="Rhea" id="RHEA:17989"/>
        <dbReference type="Rhea" id="RHEA-COMP:9863"/>
        <dbReference type="Rhea" id="RHEA-COMP:11604"/>
        <dbReference type="ChEBI" id="CHEBI:15378"/>
        <dbReference type="ChEBI" id="CHEBI:29999"/>
        <dbReference type="ChEBI" id="CHEBI:30616"/>
        <dbReference type="ChEBI" id="CHEBI:83421"/>
        <dbReference type="ChEBI" id="CHEBI:456216"/>
        <dbReference type="EC" id="2.7.11.1"/>
    </reaction>
</comment>